<proteinExistence type="predicted"/>
<reference evidence="2" key="1">
    <citation type="submission" date="2023-04" db="EMBL/GenBank/DDBJ databases">
        <title>Phytophthora fragariaefolia NBRC 109709.</title>
        <authorList>
            <person name="Ichikawa N."/>
            <person name="Sato H."/>
            <person name="Tonouchi N."/>
        </authorList>
    </citation>
    <scope>NUCLEOTIDE SEQUENCE</scope>
    <source>
        <strain evidence="2">NBRC 109709</strain>
    </source>
</reference>
<accession>A0A9W6WUG0</accession>
<comment type="caution">
    <text evidence="2">The sequence shown here is derived from an EMBL/GenBank/DDBJ whole genome shotgun (WGS) entry which is preliminary data.</text>
</comment>
<feature type="transmembrane region" description="Helical" evidence="1">
    <location>
        <begin position="272"/>
        <end position="291"/>
    </location>
</feature>
<dbReference type="OrthoDB" id="162470at2759"/>
<protein>
    <submittedName>
        <fullName evidence="2">Unnamed protein product</fullName>
    </submittedName>
</protein>
<keyword evidence="1" id="KW-1133">Transmembrane helix</keyword>
<evidence type="ECO:0000313" key="3">
    <source>
        <dbReference type="Proteomes" id="UP001165121"/>
    </source>
</evidence>
<keyword evidence="1" id="KW-0472">Membrane</keyword>
<dbReference type="Proteomes" id="UP001165121">
    <property type="component" value="Unassembled WGS sequence"/>
</dbReference>
<organism evidence="2 3">
    <name type="scientific">Phytophthora fragariaefolia</name>
    <dbReference type="NCBI Taxonomy" id="1490495"/>
    <lineage>
        <taxon>Eukaryota</taxon>
        <taxon>Sar</taxon>
        <taxon>Stramenopiles</taxon>
        <taxon>Oomycota</taxon>
        <taxon>Peronosporomycetes</taxon>
        <taxon>Peronosporales</taxon>
        <taxon>Peronosporaceae</taxon>
        <taxon>Phytophthora</taxon>
    </lineage>
</organism>
<keyword evidence="1" id="KW-0812">Transmembrane</keyword>
<sequence>MLSMFRSAAATHAAVDLVYTTDASCRAVAELPSSSDALASRLLPPGAAFRGNMQLSKAASGDGCALYLTVKGAVSLAAVDVGDAFDVARVVHQQLTGLLSAKKLEKVALARVAVALDGDKLLSVSLQGDATGMATESVLTVQQGACTELLEALQSADRLDRLLPGQVQTSALDVTKLEGADDTASCAVGLELAGIAPRLGADAEAFQLLKAVDEKMETFFAGQASATLASVNVRLQMASEGNAAQELDVETASVNATPTTNVTYNLPSYEEALGIFALVAVLVAMMMGVVVQKKRNDRRCRERYERANRAAQIRRVSIRMSQYDCDGSQDNEGEEDSLL</sequence>
<keyword evidence="3" id="KW-1185">Reference proteome</keyword>
<dbReference type="EMBL" id="BSXT01000114">
    <property type="protein sequence ID" value="GMF17927.1"/>
    <property type="molecule type" value="Genomic_DNA"/>
</dbReference>
<name>A0A9W6WUG0_9STRA</name>
<dbReference type="AlphaFoldDB" id="A0A9W6WUG0"/>
<gene>
    <name evidence="2" type="ORF">Pfra01_000140800</name>
</gene>
<evidence type="ECO:0000313" key="2">
    <source>
        <dbReference type="EMBL" id="GMF17927.1"/>
    </source>
</evidence>
<evidence type="ECO:0000256" key="1">
    <source>
        <dbReference type="SAM" id="Phobius"/>
    </source>
</evidence>